<evidence type="ECO:0000313" key="1">
    <source>
        <dbReference type="EMBL" id="GAH11360.1"/>
    </source>
</evidence>
<name>X1DSX9_9ZZZZ</name>
<sequence>VRALTAVMALAGKASKGYAEDQEFMAETMGFTDEAFRKQMESVDFWLDTFEVAADKIKVAIYEGLVYSLRESIRTTEDFDKVVTEKTNSAANAVSLHVSMMVENIQTLGKAFKFARLVLGGWAIDLVKGKSSAEELAEAEEELSVAMEEGGVAAIEATESIKGVGDATKYTAEMTRELGERLDAFRAIDMAAMWESLMPPSEVMERWDAFYDLVETPELDLIWEQQMQNMEEDTLNFMASIIPG</sequence>
<organism evidence="1">
    <name type="scientific">marine sediment metagenome</name>
    <dbReference type="NCBI Taxonomy" id="412755"/>
    <lineage>
        <taxon>unclassified sequences</taxon>
        <taxon>metagenomes</taxon>
        <taxon>ecological metagenomes</taxon>
    </lineage>
</organism>
<feature type="non-terminal residue" evidence="1">
    <location>
        <position position="244"/>
    </location>
</feature>
<protein>
    <submittedName>
        <fullName evidence="1">Uncharacterized protein</fullName>
    </submittedName>
</protein>
<accession>X1DSX9</accession>
<proteinExistence type="predicted"/>
<dbReference type="EMBL" id="BART01032477">
    <property type="protein sequence ID" value="GAH11360.1"/>
    <property type="molecule type" value="Genomic_DNA"/>
</dbReference>
<comment type="caution">
    <text evidence="1">The sequence shown here is derived from an EMBL/GenBank/DDBJ whole genome shotgun (WGS) entry which is preliminary data.</text>
</comment>
<feature type="non-terminal residue" evidence="1">
    <location>
        <position position="1"/>
    </location>
</feature>
<gene>
    <name evidence="1" type="ORF">S01H4_56111</name>
</gene>
<dbReference type="AlphaFoldDB" id="X1DSX9"/>
<reference evidence="1" key="1">
    <citation type="journal article" date="2014" name="Front. Microbiol.">
        <title>High frequency of phylogenetically diverse reductive dehalogenase-homologous genes in deep subseafloor sedimentary metagenomes.</title>
        <authorList>
            <person name="Kawai M."/>
            <person name="Futagami T."/>
            <person name="Toyoda A."/>
            <person name="Takaki Y."/>
            <person name="Nishi S."/>
            <person name="Hori S."/>
            <person name="Arai W."/>
            <person name="Tsubouchi T."/>
            <person name="Morono Y."/>
            <person name="Uchiyama I."/>
            <person name="Ito T."/>
            <person name="Fujiyama A."/>
            <person name="Inagaki F."/>
            <person name="Takami H."/>
        </authorList>
    </citation>
    <scope>NUCLEOTIDE SEQUENCE</scope>
    <source>
        <strain evidence="1">Expedition CK06-06</strain>
    </source>
</reference>